<sequence>MTSDRQHSDKKEHNFVAVAFNWEQRVKGEINAAKVWSSNWGDVFAPDSAKSYSDKIAKLKEKLATLPPVQALLSTTHLSFTKAEPYKESGKDYKRKSTTFGDEL</sequence>
<proteinExistence type="predicted"/>
<evidence type="ECO:0000256" key="1">
    <source>
        <dbReference type="SAM" id="MobiDB-lite"/>
    </source>
</evidence>
<dbReference type="AlphaFoldDB" id="A0ABD3MPX1"/>
<protein>
    <submittedName>
        <fullName evidence="2">Uncharacterized protein</fullName>
    </submittedName>
</protein>
<dbReference type="EMBL" id="JALLBG020000092">
    <property type="protein sequence ID" value="KAL3765702.1"/>
    <property type="molecule type" value="Genomic_DNA"/>
</dbReference>
<organism evidence="2 3">
    <name type="scientific">Discostella pseudostelligera</name>
    <dbReference type="NCBI Taxonomy" id="259834"/>
    <lineage>
        <taxon>Eukaryota</taxon>
        <taxon>Sar</taxon>
        <taxon>Stramenopiles</taxon>
        <taxon>Ochrophyta</taxon>
        <taxon>Bacillariophyta</taxon>
        <taxon>Coscinodiscophyceae</taxon>
        <taxon>Thalassiosirophycidae</taxon>
        <taxon>Stephanodiscales</taxon>
        <taxon>Stephanodiscaceae</taxon>
        <taxon>Discostella</taxon>
    </lineage>
</organism>
<accession>A0ABD3MPX1</accession>
<reference evidence="2 3" key="1">
    <citation type="submission" date="2024-10" db="EMBL/GenBank/DDBJ databases">
        <title>Updated reference genomes for cyclostephanoid diatoms.</title>
        <authorList>
            <person name="Roberts W.R."/>
            <person name="Alverson A.J."/>
        </authorList>
    </citation>
    <scope>NUCLEOTIDE SEQUENCE [LARGE SCALE GENOMIC DNA]</scope>
    <source>
        <strain evidence="2 3">AJA232-27</strain>
    </source>
</reference>
<dbReference type="Proteomes" id="UP001530293">
    <property type="component" value="Unassembled WGS sequence"/>
</dbReference>
<comment type="caution">
    <text evidence="2">The sequence shown here is derived from an EMBL/GenBank/DDBJ whole genome shotgun (WGS) entry which is preliminary data.</text>
</comment>
<name>A0ABD3MPX1_9STRA</name>
<evidence type="ECO:0000313" key="3">
    <source>
        <dbReference type="Proteomes" id="UP001530293"/>
    </source>
</evidence>
<gene>
    <name evidence="2" type="ORF">ACHAWU_009670</name>
</gene>
<feature type="region of interest" description="Disordered" evidence="1">
    <location>
        <begin position="85"/>
        <end position="104"/>
    </location>
</feature>
<evidence type="ECO:0000313" key="2">
    <source>
        <dbReference type="EMBL" id="KAL3765702.1"/>
    </source>
</evidence>
<keyword evidence="3" id="KW-1185">Reference proteome</keyword>